<dbReference type="RefSeq" id="WP_353718261.1">
    <property type="nucleotide sequence ID" value="NZ_CP159289.1"/>
</dbReference>
<name>A0AAU8FHA6_9BACT</name>
<gene>
    <name evidence="2" type="ORF">ABV298_21730</name>
</gene>
<dbReference type="SUPFAM" id="SSF49478">
    <property type="entry name" value="Cna protein B-type domain"/>
    <property type="match status" value="1"/>
</dbReference>
<keyword evidence="2" id="KW-0378">Hydrolase</keyword>
<keyword evidence="2" id="KW-0121">Carboxypeptidase</keyword>
<dbReference type="Pfam" id="PF13620">
    <property type="entry name" value="CarboxypepD_reg"/>
    <property type="match status" value="1"/>
</dbReference>
<protein>
    <submittedName>
        <fullName evidence="2">Carboxypeptidase-like regulatory domain-containing protein</fullName>
    </submittedName>
</protein>
<keyword evidence="2" id="KW-0645">Protease</keyword>
<dbReference type="EMBL" id="CP159289">
    <property type="protein sequence ID" value="XCH22935.1"/>
    <property type="molecule type" value="Genomic_DNA"/>
</dbReference>
<accession>A0AAU8FHA6</accession>
<evidence type="ECO:0000313" key="2">
    <source>
        <dbReference type="EMBL" id="XCH22935.1"/>
    </source>
</evidence>
<dbReference type="Gene3D" id="2.60.40.1120">
    <property type="entry name" value="Carboxypeptidase-like, regulatory domain"/>
    <property type="match status" value="1"/>
</dbReference>
<keyword evidence="1" id="KW-0732">Signal</keyword>
<feature type="chain" id="PRO_5043616635" evidence="1">
    <location>
        <begin position="20"/>
        <end position="262"/>
    </location>
</feature>
<dbReference type="SUPFAM" id="SSF56935">
    <property type="entry name" value="Porins"/>
    <property type="match status" value="1"/>
</dbReference>
<sequence>MKKILLLLWLCLPMLSAHAQTGGRFTLKGVVADTAGAGLPEATVMLLTPKDSTLVNFMRTSKQGAFEFKGLKRGSYLLKITYVGYLPYQHTVNPNDGDLTDMGSIKMAFMDQNLYEVVVKAFRAPLSIRGDTIEYDPKAFKVPPGANVEDLIRRLPGMQVEQDGSIKAQGETVKRVTVDGKRFFGDDTKAATKNLPAEAISKVQVFNEKTEQARLTGVDDGKHEKTLNLQLKDSHKKGGFGKSCRRHRYRKTVGGKNQLQPV</sequence>
<dbReference type="AlphaFoldDB" id="A0AAU8FHA6"/>
<feature type="signal peptide" evidence="1">
    <location>
        <begin position="1"/>
        <end position="19"/>
    </location>
</feature>
<organism evidence="2">
    <name type="scientific">Dyadobacter sp. 676</name>
    <dbReference type="NCBI Taxonomy" id="3088362"/>
    <lineage>
        <taxon>Bacteria</taxon>
        <taxon>Pseudomonadati</taxon>
        <taxon>Bacteroidota</taxon>
        <taxon>Cytophagia</taxon>
        <taxon>Cytophagales</taxon>
        <taxon>Spirosomataceae</taxon>
        <taxon>Dyadobacter</taxon>
    </lineage>
</organism>
<evidence type="ECO:0000256" key="1">
    <source>
        <dbReference type="SAM" id="SignalP"/>
    </source>
</evidence>
<dbReference type="GO" id="GO:0004180">
    <property type="term" value="F:carboxypeptidase activity"/>
    <property type="evidence" value="ECO:0007669"/>
    <property type="project" value="UniProtKB-KW"/>
</dbReference>
<reference evidence="2" key="1">
    <citation type="submission" date="2024-06" db="EMBL/GenBank/DDBJ databases">
        <title>Sequencing and assembly of the genome of Dyadobacter sp. strain 676, a symbiont of Cyamopsis tetragonoloba.</title>
        <authorList>
            <person name="Guro P."/>
            <person name="Sazanova A."/>
            <person name="Kuznetsova I."/>
            <person name="Belimov A."/>
            <person name="Safronova V."/>
        </authorList>
    </citation>
    <scope>NUCLEOTIDE SEQUENCE</scope>
    <source>
        <strain evidence="2">676</strain>
    </source>
</reference>
<proteinExistence type="predicted"/>